<evidence type="ECO:0000256" key="1">
    <source>
        <dbReference type="ARBA" id="ARBA00002595"/>
    </source>
</evidence>
<dbReference type="Pfam" id="PF00862">
    <property type="entry name" value="GT-B_Sucrose_synth"/>
    <property type="match status" value="1"/>
</dbReference>
<keyword evidence="9" id="KW-1185">Reference proteome</keyword>
<dbReference type="OrthoDB" id="937291at2759"/>
<dbReference type="InterPro" id="IPR012820">
    <property type="entry name" value="Sucrose_synthase_pln/cyn"/>
</dbReference>
<dbReference type="GO" id="GO:0016157">
    <property type="term" value="F:sucrose synthase activity"/>
    <property type="evidence" value="ECO:0007669"/>
    <property type="project" value="UniProtKB-EC"/>
</dbReference>
<comment type="caution">
    <text evidence="8">The sequence shown here is derived from an EMBL/GenBank/DDBJ whole genome shotgun (WGS) entry which is preliminary data.</text>
</comment>
<evidence type="ECO:0000256" key="5">
    <source>
        <dbReference type="ARBA" id="ARBA00022679"/>
    </source>
</evidence>
<evidence type="ECO:0000256" key="2">
    <source>
        <dbReference type="ARBA" id="ARBA00005894"/>
    </source>
</evidence>
<gene>
    <name evidence="8" type="ORF">G2W53_009329</name>
</gene>
<accession>A0A834WX88</accession>
<keyword evidence="5" id="KW-0808">Transferase</keyword>
<evidence type="ECO:0000313" key="9">
    <source>
        <dbReference type="Proteomes" id="UP000634136"/>
    </source>
</evidence>
<name>A0A834WX88_9FABA</name>
<comment type="function">
    <text evidence="1">Sucrose-cleaving enzyme that provides UDP-glucose and fructose for various metabolic pathways.</text>
</comment>
<keyword evidence="4" id="KW-0328">Glycosyltransferase</keyword>
<dbReference type="AlphaFoldDB" id="A0A834WX88"/>
<comment type="catalytic activity">
    <reaction evidence="6">
        <text>an NDP-alpha-D-glucose + D-fructose = a ribonucleoside 5'-diphosphate + sucrose + H(+)</text>
        <dbReference type="Rhea" id="RHEA:16241"/>
        <dbReference type="ChEBI" id="CHEBI:15378"/>
        <dbReference type="ChEBI" id="CHEBI:17992"/>
        <dbReference type="ChEBI" id="CHEBI:37721"/>
        <dbReference type="ChEBI" id="CHEBI:57930"/>
        <dbReference type="ChEBI" id="CHEBI:76533"/>
        <dbReference type="EC" id="2.4.1.13"/>
    </reaction>
</comment>
<reference evidence="8" key="1">
    <citation type="submission" date="2020-09" db="EMBL/GenBank/DDBJ databases">
        <title>Genome-Enabled Discovery of Anthraquinone Biosynthesis in Senna tora.</title>
        <authorList>
            <person name="Kang S.-H."/>
            <person name="Pandey R.P."/>
            <person name="Lee C.-M."/>
            <person name="Sim J.-S."/>
            <person name="Jeong J.-T."/>
            <person name="Choi B.-S."/>
            <person name="Jung M."/>
            <person name="Ginzburg D."/>
            <person name="Zhao K."/>
            <person name="Won S.Y."/>
            <person name="Oh T.-J."/>
            <person name="Yu Y."/>
            <person name="Kim N.-H."/>
            <person name="Lee O.R."/>
            <person name="Lee T.-H."/>
            <person name="Bashyal P."/>
            <person name="Kim T.-S."/>
            <person name="Lee W.-H."/>
            <person name="Kawkins C."/>
            <person name="Kim C.-K."/>
            <person name="Kim J.S."/>
            <person name="Ahn B.O."/>
            <person name="Rhee S.Y."/>
            <person name="Sohng J.K."/>
        </authorList>
    </citation>
    <scope>NUCLEOTIDE SEQUENCE</scope>
    <source>
        <tissue evidence="8">Leaf</tissue>
    </source>
</reference>
<proteinExistence type="inferred from homology"/>
<comment type="similarity">
    <text evidence="2">Belongs to the glycosyltransferase 1 family. Plant sucrose synthase subfamily.</text>
</comment>
<evidence type="ECO:0000256" key="4">
    <source>
        <dbReference type="ARBA" id="ARBA00022676"/>
    </source>
</evidence>
<dbReference type="GO" id="GO:0005985">
    <property type="term" value="P:sucrose metabolic process"/>
    <property type="evidence" value="ECO:0007669"/>
    <property type="project" value="InterPro"/>
</dbReference>
<dbReference type="InterPro" id="IPR000368">
    <property type="entry name" value="Sucrose_synth_GT-B1"/>
</dbReference>
<dbReference type="Gene3D" id="3.40.50.2000">
    <property type="entry name" value="Glycogen Phosphorylase B"/>
    <property type="match status" value="1"/>
</dbReference>
<sequence length="118" mass="13647">MPSSSYSHCIHFTFIFTRLLRDADVAHELAKELQGKPNMIIGKYNNGNIMASLLAHKLGVIQCTIAHPLEKTNYPNSEIYWKKFEEKYHFSCQFTVDLFTMNHTDFIITSTFQEIAGR</sequence>
<dbReference type="PANTHER" id="PTHR45839:SF7">
    <property type="entry name" value="SUCROSE SYNTHASE 1"/>
    <property type="match status" value="1"/>
</dbReference>
<protein>
    <recommendedName>
        <fullName evidence="3">sucrose synthase</fullName>
        <ecNumber evidence="3">2.4.1.13</ecNumber>
    </recommendedName>
</protein>
<feature type="domain" description="Sucrose synthase first GT-B" evidence="7">
    <location>
        <begin position="23"/>
        <end position="117"/>
    </location>
</feature>
<organism evidence="8 9">
    <name type="scientific">Senna tora</name>
    <dbReference type="NCBI Taxonomy" id="362788"/>
    <lineage>
        <taxon>Eukaryota</taxon>
        <taxon>Viridiplantae</taxon>
        <taxon>Streptophyta</taxon>
        <taxon>Embryophyta</taxon>
        <taxon>Tracheophyta</taxon>
        <taxon>Spermatophyta</taxon>
        <taxon>Magnoliopsida</taxon>
        <taxon>eudicotyledons</taxon>
        <taxon>Gunneridae</taxon>
        <taxon>Pentapetalae</taxon>
        <taxon>rosids</taxon>
        <taxon>fabids</taxon>
        <taxon>Fabales</taxon>
        <taxon>Fabaceae</taxon>
        <taxon>Caesalpinioideae</taxon>
        <taxon>Cassia clade</taxon>
        <taxon>Senna</taxon>
    </lineage>
</organism>
<dbReference type="EC" id="2.4.1.13" evidence="3"/>
<evidence type="ECO:0000259" key="7">
    <source>
        <dbReference type="Pfam" id="PF00862"/>
    </source>
</evidence>
<dbReference type="Proteomes" id="UP000634136">
    <property type="component" value="Unassembled WGS sequence"/>
</dbReference>
<dbReference type="EMBL" id="JAAIUW010000004">
    <property type="protein sequence ID" value="KAF7834470.1"/>
    <property type="molecule type" value="Genomic_DNA"/>
</dbReference>
<dbReference type="PANTHER" id="PTHR45839">
    <property type="match status" value="1"/>
</dbReference>
<evidence type="ECO:0000313" key="8">
    <source>
        <dbReference type="EMBL" id="KAF7834470.1"/>
    </source>
</evidence>
<evidence type="ECO:0000256" key="6">
    <source>
        <dbReference type="ARBA" id="ARBA00049030"/>
    </source>
</evidence>
<evidence type="ECO:0000256" key="3">
    <source>
        <dbReference type="ARBA" id="ARBA00012540"/>
    </source>
</evidence>